<feature type="compositionally biased region" description="Polar residues" evidence="1">
    <location>
        <begin position="113"/>
        <end position="123"/>
    </location>
</feature>
<dbReference type="AlphaFoldDB" id="A0A037ZG72"/>
<dbReference type="GO" id="GO:0005975">
    <property type="term" value="P:carbohydrate metabolic process"/>
    <property type="evidence" value="ECO:0007669"/>
    <property type="project" value="InterPro"/>
</dbReference>
<proteinExistence type="predicted"/>
<dbReference type="InterPro" id="IPR006837">
    <property type="entry name" value="Divergent_DAC"/>
</dbReference>
<evidence type="ECO:0000313" key="3">
    <source>
        <dbReference type="Proteomes" id="UP000026249"/>
    </source>
</evidence>
<dbReference type="InterPro" id="IPR011330">
    <property type="entry name" value="Glyco_hydro/deAcase_b/a-brl"/>
</dbReference>
<sequence length="568" mass="56896">MLRGLVLGGVTATVGLVVASQMSPLPEPVNTGSANTAPALDQASAADNVPQNRPERPATDGQGPAAGTLEVPAGSEFNRPPAEGEARLPSGNDPSVAQTAPGLSAGGDAGSLPSDTSSGTAPATETGALAALTPPSESSGDVSLPQAGSPVSTDQASAPAEPSAESLPQAPAQAETPAVVIPDQTAPAADASPAAPGAEQAAPSLGTAPEAGPQSGAPGQAPTADTASTPGPIAADQAGAGTAPSTGTAPTAPAPTETAPQPAPEVAVVTRPGRDTPLPEVENPQAPETEDTAAAPSGALRVPVPGREISTPAVRIGRLPTIGGDTPTETAVEAPSAEEEVDLATLGALSRYAAPFERQGDSPLFAIVLIDEGQAGLDRATLSTFSFPVTFAIDPTRPDAVEAMRAYRSAGFEVVLLARGLPEGASPSDLEVTLGTYLSELPETIAIMAPAQSELQSSRPLLQQLMAISKDTGHGVLTFDRGLNAAEQIARSADVPAAKAFRQLDADQESAATIRRYLSRAVFKAGQDGQVVMVGRSYADTVTALFAWALESEGDVTIAPLSAILRGQ</sequence>
<evidence type="ECO:0000256" key="1">
    <source>
        <dbReference type="SAM" id="MobiDB-lite"/>
    </source>
</evidence>
<dbReference type="CDD" id="cd10936">
    <property type="entry name" value="CE4_DAC2"/>
    <property type="match status" value="1"/>
</dbReference>
<comment type="caution">
    <text evidence="2">The sequence shown here is derived from an EMBL/GenBank/DDBJ whole genome shotgun (WGS) entry which is preliminary data.</text>
</comment>
<dbReference type="SUPFAM" id="SSF88713">
    <property type="entry name" value="Glycoside hydrolase/deacetylase"/>
    <property type="match status" value="1"/>
</dbReference>
<accession>A0A037ZG72</accession>
<evidence type="ECO:0008006" key="4">
    <source>
        <dbReference type="Google" id="ProtNLM"/>
    </source>
</evidence>
<gene>
    <name evidence="2" type="ORF">ACMU_17615</name>
</gene>
<dbReference type="Proteomes" id="UP000026249">
    <property type="component" value="Unassembled WGS sequence"/>
</dbReference>
<feature type="compositionally biased region" description="Low complexity" evidence="1">
    <location>
        <begin position="186"/>
        <end position="203"/>
    </location>
</feature>
<dbReference type="STRING" id="1454373.ACMU_17615"/>
<evidence type="ECO:0000313" key="2">
    <source>
        <dbReference type="EMBL" id="KAJ54526.1"/>
    </source>
</evidence>
<feature type="region of interest" description="Disordered" evidence="1">
    <location>
        <begin position="28"/>
        <end position="305"/>
    </location>
</feature>
<reference evidence="2 3" key="1">
    <citation type="submission" date="2014-03" db="EMBL/GenBank/DDBJ databases">
        <title>Draft Genome Sequence of Actibacterium mucosum KCTC 23349, a Marine Alphaproteobacterium with Complex Ionic Requirements Isolated from Mediterranean Seawater at Malvarrosa Beach, Valencia, Spain.</title>
        <authorList>
            <person name="Arahal D.R."/>
            <person name="Shao Z."/>
            <person name="Lai Q."/>
            <person name="Pujalte M.J."/>
        </authorList>
    </citation>
    <scope>NUCLEOTIDE SEQUENCE [LARGE SCALE GENOMIC DNA]</scope>
    <source>
        <strain evidence="2 3">KCTC 23349</strain>
    </source>
</reference>
<dbReference type="EMBL" id="JFKE01000007">
    <property type="protein sequence ID" value="KAJ54526.1"/>
    <property type="molecule type" value="Genomic_DNA"/>
</dbReference>
<protein>
    <recommendedName>
        <fullName evidence="4">Divergent polysaccharide deacetylase</fullName>
    </recommendedName>
</protein>
<feature type="compositionally biased region" description="Low complexity" evidence="1">
    <location>
        <begin position="237"/>
        <end position="270"/>
    </location>
</feature>
<feature type="compositionally biased region" description="Low complexity" evidence="1">
    <location>
        <begin position="155"/>
        <end position="175"/>
    </location>
</feature>
<name>A0A037ZG72_9RHOB</name>
<feature type="region of interest" description="Disordered" evidence="1">
    <location>
        <begin position="317"/>
        <end position="338"/>
    </location>
</feature>
<keyword evidence="3" id="KW-1185">Reference proteome</keyword>
<dbReference type="Pfam" id="PF04748">
    <property type="entry name" value="Polysacc_deac_2"/>
    <property type="match status" value="1"/>
</dbReference>
<dbReference type="Gene3D" id="3.20.20.370">
    <property type="entry name" value="Glycoside hydrolase/deacetylase"/>
    <property type="match status" value="1"/>
</dbReference>
<organism evidence="2 3">
    <name type="scientific">Actibacterium mucosum KCTC 23349</name>
    <dbReference type="NCBI Taxonomy" id="1454373"/>
    <lineage>
        <taxon>Bacteria</taxon>
        <taxon>Pseudomonadati</taxon>
        <taxon>Pseudomonadota</taxon>
        <taxon>Alphaproteobacteria</taxon>
        <taxon>Rhodobacterales</taxon>
        <taxon>Roseobacteraceae</taxon>
        <taxon>Actibacterium</taxon>
    </lineage>
</organism>